<evidence type="ECO:0000313" key="10">
    <source>
        <dbReference type="Proteomes" id="UP000245680"/>
    </source>
</evidence>
<dbReference type="Pfam" id="PF04290">
    <property type="entry name" value="DctQ"/>
    <property type="match status" value="1"/>
</dbReference>
<comment type="function">
    <text evidence="7">Part of the tripartite ATP-independent periplasmic (TRAP) transport system.</text>
</comment>
<keyword evidence="3" id="KW-1003">Cell membrane</keyword>
<evidence type="ECO:0000259" key="8">
    <source>
        <dbReference type="Pfam" id="PF04290"/>
    </source>
</evidence>
<evidence type="ECO:0000256" key="4">
    <source>
        <dbReference type="ARBA" id="ARBA00022692"/>
    </source>
</evidence>
<evidence type="ECO:0000256" key="7">
    <source>
        <dbReference type="RuleBase" id="RU369079"/>
    </source>
</evidence>
<organism evidence="9 10">
    <name type="scientific">Meridianimarinicoccus roseus</name>
    <dbReference type="NCBI Taxonomy" id="2072018"/>
    <lineage>
        <taxon>Bacteria</taxon>
        <taxon>Pseudomonadati</taxon>
        <taxon>Pseudomonadota</taxon>
        <taxon>Alphaproteobacteria</taxon>
        <taxon>Rhodobacterales</taxon>
        <taxon>Paracoccaceae</taxon>
        <taxon>Meridianimarinicoccus</taxon>
    </lineage>
</organism>
<comment type="subunit">
    <text evidence="7">The complex comprises the extracytoplasmic solute receptor protein and the two transmembrane proteins.</text>
</comment>
<sequence length="196" mass="20459">MTHGTATGTGRIGRVIERVSQGLALAGGLVLVGMACVTVGSVIGRALSPFGLAPVTGDFELVQLGCAIAVFWFLPLCQLRRGNVTVDLLSERFGPRGHALLGLLGNVALTLCSGVIALQLARGFGEKFPHGGPALRDALGLGAPPFFPETTYELQLPVWVPYALALLGAVWLVAVCAYTVARSVRWVARGAEEPAV</sequence>
<feature type="transmembrane region" description="Helical" evidence="7">
    <location>
        <begin position="23"/>
        <end position="47"/>
    </location>
</feature>
<keyword evidence="4 7" id="KW-0812">Transmembrane</keyword>
<evidence type="ECO:0000256" key="5">
    <source>
        <dbReference type="ARBA" id="ARBA00022989"/>
    </source>
</evidence>
<feature type="transmembrane region" description="Helical" evidence="7">
    <location>
        <begin position="159"/>
        <end position="181"/>
    </location>
</feature>
<dbReference type="GO" id="GO:0005886">
    <property type="term" value="C:plasma membrane"/>
    <property type="evidence" value="ECO:0007669"/>
    <property type="project" value="UniProtKB-SubCell"/>
</dbReference>
<comment type="caution">
    <text evidence="9">The sequence shown here is derived from an EMBL/GenBank/DDBJ whole genome shotgun (WGS) entry which is preliminary data.</text>
</comment>
<keyword evidence="6 7" id="KW-0472">Membrane</keyword>
<evidence type="ECO:0000256" key="1">
    <source>
        <dbReference type="ARBA" id="ARBA00004651"/>
    </source>
</evidence>
<accession>A0A2V2LAQ9</accession>
<feature type="domain" description="Tripartite ATP-independent periplasmic transporters DctQ component" evidence="8">
    <location>
        <begin position="34"/>
        <end position="185"/>
    </location>
</feature>
<dbReference type="EMBL" id="QGKU01000038">
    <property type="protein sequence ID" value="PWR02325.1"/>
    <property type="molecule type" value="Genomic_DNA"/>
</dbReference>
<name>A0A2V2LAQ9_9RHOB</name>
<dbReference type="OrthoDB" id="6183232at2"/>
<proteinExistence type="inferred from homology"/>
<evidence type="ECO:0000313" key="9">
    <source>
        <dbReference type="EMBL" id="PWR02325.1"/>
    </source>
</evidence>
<keyword evidence="10" id="KW-1185">Reference proteome</keyword>
<dbReference type="Proteomes" id="UP000245680">
    <property type="component" value="Unassembled WGS sequence"/>
</dbReference>
<keyword evidence="5 7" id="KW-1133">Transmembrane helix</keyword>
<comment type="similarity">
    <text evidence="7">Belongs to the TRAP transporter small permease family.</text>
</comment>
<reference evidence="9 10" key="1">
    <citation type="submission" date="2018-05" db="EMBL/GenBank/DDBJ databases">
        <title>Rhodobacteraceae gen. nov., sp. nov. isolated from sea water.</title>
        <authorList>
            <person name="Ren Y."/>
        </authorList>
    </citation>
    <scope>NUCLEOTIDE SEQUENCE [LARGE SCALE GENOMIC DNA]</scope>
    <source>
        <strain evidence="9 10">TG-679</strain>
    </source>
</reference>
<dbReference type="GO" id="GO:0022857">
    <property type="term" value="F:transmembrane transporter activity"/>
    <property type="evidence" value="ECO:0007669"/>
    <property type="project" value="UniProtKB-UniRule"/>
</dbReference>
<gene>
    <name evidence="9" type="ORF">DKT77_12300</name>
</gene>
<keyword evidence="2 7" id="KW-0813">Transport</keyword>
<comment type="subcellular location">
    <subcellularLocation>
        <location evidence="7">Cell inner membrane</location>
        <topology evidence="7">Multi-pass membrane protein</topology>
    </subcellularLocation>
    <subcellularLocation>
        <location evidence="1">Cell membrane</location>
        <topology evidence="1">Multi-pass membrane protein</topology>
    </subcellularLocation>
</comment>
<dbReference type="AlphaFoldDB" id="A0A2V2LAQ9"/>
<protein>
    <recommendedName>
        <fullName evidence="7">TRAP transporter small permease protein</fullName>
    </recommendedName>
</protein>
<dbReference type="InterPro" id="IPR055348">
    <property type="entry name" value="DctQ"/>
</dbReference>
<evidence type="ECO:0000256" key="2">
    <source>
        <dbReference type="ARBA" id="ARBA00022448"/>
    </source>
</evidence>
<keyword evidence="7" id="KW-0997">Cell inner membrane</keyword>
<evidence type="ECO:0000256" key="3">
    <source>
        <dbReference type="ARBA" id="ARBA00022475"/>
    </source>
</evidence>
<evidence type="ECO:0000256" key="6">
    <source>
        <dbReference type="ARBA" id="ARBA00023136"/>
    </source>
</evidence>
<feature type="transmembrane region" description="Helical" evidence="7">
    <location>
        <begin position="59"/>
        <end position="79"/>
    </location>
</feature>
<feature type="transmembrane region" description="Helical" evidence="7">
    <location>
        <begin position="100"/>
        <end position="121"/>
    </location>
</feature>